<dbReference type="RefSeq" id="XP_016622330.1">
    <property type="nucleotide sequence ID" value="XM_016761992.1"/>
</dbReference>
<evidence type="ECO:0000313" key="6">
    <source>
        <dbReference type="Proteomes" id="UP000053789"/>
    </source>
</evidence>
<keyword evidence="2" id="KW-0812">Transmembrane</keyword>
<dbReference type="EMBL" id="KN846984">
    <property type="protein sequence ID" value="KIW95661.1"/>
    <property type="molecule type" value="Genomic_DNA"/>
</dbReference>
<dbReference type="SUPFAM" id="SSF103473">
    <property type="entry name" value="MFS general substrate transporter"/>
    <property type="match status" value="1"/>
</dbReference>
<accession>A0A0D2F0D4</accession>
<organism evidence="5 6">
    <name type="scientific">Cladophialophora bantiana (strain ATCC 10958 / CBS 173.52 / CDC B-1940 / NIH 8579)</name>
    <name type="common">Xylohypha bantiana</name>
    <dbReference type="NCBI Taxonomy" id="1442370"/>
    <lineage>
        <taxon>Eukaryota</taxon>
        <taxon>Fungi</taxon>
        <taxon>Dikarya</taxon>
        <taxon>Ascomycota</taxon>
        <taxon>Pezizomycotina</taxon>
        <taxon>Eurotiomycetes</taxon>
        <taxon>Chaetothyriomycetidae</taxon>
        <taxon>Chaetothyriales</taxon>
        <taxon>Herpotrichiellaceae</taxon>
        <taxon>Cladophialophora</taxon>
    </lineage>
</organism>
<evidence type="ECO:0008006" key="7">
    <source>
        <dbReference type="Google" id="ProtNLM"/>
    </source>
</evidence>
<comment type="subcellular location">
    <subcellularLocation>
        <location evidence="1">Membrane</location>
        <topology evidence="1">Multi-pass membrane protein</topology>
    </subcellularLocation>
</comment>
<dbReference type="Proteomes" id="UP000053789">
    <property type="component" value="Unassembled WGS sequence"/>
</dbReference>
<protein>
    <recommendedName>
        <fullName evidence="7">Major facilitator superfamily (MFS) profile domain-containing protein</fullName>
    </recommendedName>
</protein>
<dbReference type="AlphaFoldDB" id="A0A0D2F0D4"/>
<sequence length="162" mass="17542">MDPSKEQGSHDRVEEVESPIVIDQGNGAVLLDISQGKSEHGAANLKLGKDGHTVLIPQPSDDPNDPLNWSDPKKHLILVTIAVAAFQSDFQTALGVPGLIAQGIEWNLSPTPVNYAGNLNVLMNGNGGVFWMPFICFWGRAPVLFWVPLARYQASLPKTKSC</sequence>
<evidence type="ECO:0000256" key="3">
    <source>
        <dbReference type="ARBA" id="ARBA00022989"/>
    </source>
</evidence>
<dbReference type="GeneID" id="27697174"/>
<evidence type="ECO:0000313" key="5">
    <source>
        <dbReference type="EMBL" id="KIW95661.1"/>
    </source>
</evidence>
<keyword evidence="6" id="KW-1185">Reference proteome</keyword>
<proteinExistence type="predicted"/>
<reference evidence="5" key="1">
    <citation type="submission" date="2015-01" db="EMBL/GenBank/DDBJ databases">
        <title>The Genome Sequence of Cladophialophora bantiana CBS 173.52.</title>
        <authorList>
            <consortium name="The Broad Institute Genomics Platform"/>
            <person name="Cuomo C."/>
            <person name="de Hoog S."/>
            <person name="Gorbushina A."/>
            <person name="Stielow B."/>
            <person name="Teixiera M."/>
            <person name="Abouelleil A."/>
            <person name="Chapman S.B."/>
            <person name="Priest M."/>
            <person name="Young S.K."/>
            <person name="Wortman J."/>
            <person name="Nusbaum C."/>
            <person name="Birren B."/>
        </authorList>
    </citation>
    <scope>NUCLEOTIDE SEQUENCE [LARGE SCALE GENOMIC DNA]</scope>
    <source>
        <strain evidence="5">CBS 173.52</strain>
    </source>
</reference>
<dbReference type="PANTHER" id="PTHR23502">
    <property type="entry name" value="MAJOR FACILITATOR SUPERFAMILY"/>
    <property type="match status" value="1"/>
</dbReference>
<evidence type="ECO:0000256" key="2">
    <source>
        <dbReference type="ARBA" id="ARBA00022692"/>
    </source>
</evidence>
<dbReference type="VEuPathDB" id="FungiDB:Z519_04246"/>
<evidence type="ECO:0000256" key="4">
    <source>
        <dbReference type="ARBA" id="ARBA00023136"/>
    </source>
</evidence>
<keyword evidence="4" id="KW-0472">Membrane</keyword>
<dbReference type="PANTHER" id="PTHR23502:SF22">
    <property type="entry name" value="MAJOR FACILITATOR SUPERFAMILY (MFS) PROFILE DOMAIN-CONTAINING PROTEIN"/>
    <property type="match status" value="1"/>
</dbReference>
<dbReference type="HOGENOM" id="CLU_1635195_0_0_1"/>
<evidence type="ECO:0000256" key="1">
    <source>
        <dbReference type="ARBA" id="ARBA00004141"/>
    </source>
</evidence>
<dbReference type="InterPro" id="IPR036259">
    <property type="entry name" value="MFS_trans_sf"/>
</dbReference>
<gene>
    <name evidence="5" type="ORF">Z519_04246</name>
</gene>
<name>A0A0D2F0D4_CLAB1</name>
<dbReference type="GO" id="GO:0005886">
    <property type="term" value="C:plasma membrane"/>
    <property type="evidence" value="ECO:0007669"/>
    <property type="project" value="TreeGrafter"/>
</dbReference>
<keyword evidence="3" id="KW-1133">Transmembrane helix</keyword>
<dbReference type="GO" id="GO:0022857">
    <property type="term" value="F:transmembrane transporter activity"/>
    <property type="evidence" value="ECO:0007669"/>
    <property type="project" value="TreeGrafter"/>
</dbReference>
<dbReference type="OrthoDB" id="4540867at2759"/>